<dbReference type="GO" id="GO:0016787">
    <property type="term" value="F:hydrolase activity"/>
    <property type="evidence" value="ECO:0007669"/>
    <property type="project" value="TreeGrafter"/>
</dbReference>
<sequence>MWRPALYVGLVSAAIFWISRGNIPLPYPAQHHVFKDVDPADLPANPRPLEGIFAPNEILRKGHRLFDGIIQSSEHVAISPGGNMTLLDKFGYLYEAEPAATVPGAVFPEEWTLDLPAAAYIGPGRPLGFHYDAEGNLIIADALKGLLKLEKGTRRLELLTSRVSPDAPVNPGSIVTYVNALDIASDGTIYFSASQDIPVGLSPDKPAFYDTLRSYLLGLYGGSISGRLLKYDPATRRTEELVSGLWFANGVTLSADESFVAVAESSRLRVTRYWLKGPRAGTTEVLIDRLPGFPDGISLASDGNIWVALVVPVKTLPKLLVFKPLRVLLAYLPHSLRPPVPRWGAVLKISPDGKPLQVLMDPDGSKIADISAITEYNGKLYFGNVKLDYVSYFDLRDAPPLEQ</sequence>
<protein>
    <submittedName>
        <fullName evidence="4">Uncharacterized protein</fullName>
    </submittedName>
</protein>
<organism evidence="4 5">
    <name type="scientific">Volvox reticuliferus</name>
    <dbReference type="NCBI Taxonomy" id="1737510"/>
    <lineage>
        <taxon>Eukaryota</taxon>
        <taxon>Viridiplantae</taxon>
        <taxon>Chlorophyta</taxon>
        <taxon>core chlorophytes</taxon>
        <taxon>Chlorophyceae</taxon>
        <taxon>CS clade</taxon>
        <taxon>Chlamydomonadales</taxon>
        <taxon>Volvocaceae</taxon>
        <taxon>Volvox</taxon>
    </lineage>
</organism>
<keyword evidence="3" id="KW-0325">Glycoprotein</keyword>
<evidence type="ECO:0000256" key="1">
    <source>
        <dbReference type="ARBA" id="ARBA00009191"/>
    </source>
</evidence>
<evidence type="ECO:0000313" key="4">
    <source>
        <dbReference type="EMBL" id="GIM00202.1"/>
    </source>
</evidence>
<accession>A0A8J4FF68</accession>
<dbReference type="EMBL" id="BNCQ01000007">
    <property type="protein sequence ID" value="GIM00202.1"/>
    <property type="molecule type" value="Genomic_DNA"/>
</dbReference>
<gene>
    <name evidence="4" type="ORF">Vretimale_5363</name>
</gene>
<dbReference type="Pfam" id="PF03088">
    <property type="entry name" value="Str_synth"/>
    <property type="match status" value="1"/>
</dbReference>
<dbReference type="GO" id="GO:0012505">
    <property type="term" value="C:endomembrane system"/>
    <property type="evidence" value="ECO:0007669"/>
    <property type="project" value="TreeGrafter"/>
</dbReference>
<reference evidence="4" key="1">
    <citation type="journal article" date="2021" name="Proc. Natl. Acad. Sci. U.S.A.">
        <title>Three genomes in the algal genus Volvox reveal the fate of a haploid sex-determining region after a transition to homothallism.</title>
        <authorList>
            <person name="Yamamoto K."/>
            <person name="Hamaji T."/>
            <person name="Kawai-Toyooka H."/>
            <person name="Matsuzaki R."/>
            <person name="Takahashi F."/>
            <person name="Nishimura Y."/>
            <person name="Kawachi M."/>
            <person name="Noguchi H."/>
            <person name="Minakuchi Y."/>
            <person name="Umen J.G."/>
            <person name="Toyoda A."/>
            <person name="Nozaki H."/>
        </authorList>
    </citation>
    <scope>NUCLEOTIDE SEQUENCE</scope>
    <source>
        <strain evidence="4">NIES-3785</strain>
    </source>
</reference>
<proteinExistence type="inferred from homology"/>
<dbReference type="Proteomes" id="UP000722791">
    <property type="component" value="Unassembled WGS sequence"/>
</dbReference>
<comment type="caution">
    <text evidence="4">The sequence shown here is derived from an EMBL/GenBank/DDBJ whole genome shotgun (WGS) entry which is preliminary data.</text>
</comment>
<dbReference type="Gene3D" id="2.120.10.30">
    <property type="entry name" value="TolB, C-terminal domain"/>
    <property type="match status" value="1"/>
</dbReference>
<comment type="similarity">
    <text evidence="1">Belongs to the strictosidine synthase family.</text>
</comment>
<evidence type="ECO:0000256" key="3">
    <source>
        <dbReference type="ARBA" id="ARBA00023180"/>
    </source>
</evidence>
<name>A0A8J4FF68_9CHLO</name>
<dbReference type="InterPro" id="IPR018119">
    <property type="entry name" value="Strictosidine_synth_cons-reg"/>
</dbReference>
<dbReference type="PANTHER" id="PTHR10426">
    <property type="entry name" value="STRICTOSIDINE SYNTHASE-RELATED"/>
    <property type="match status" value="1"/>
</dbReference>
<evidence type="ECO:0000313" key="5">
    <source>
        <dbReference type="Proteomes" id="UP000722791"/>
    </source>
</evidence>
<dbReference type="SUPFAM" id="SSF63829">
    <property type="entry name" value="Calcium-dependent phosphotriesterase"/>
    <property type="match status" value="1"/>
</dbReference>
<keyword evidence="2" id="KW-0597">Phosphoprotein</keyword>
<dbReference type="AlphaFoldDB" id="A0A8J4FF68"/>
<dbReference type="InterPro" id="IPR011042">
    <property type="entry name" value="6-blade_b-propeller_TolB-like"/>
</dbReference>
<dbReference type="PANTHER" id="PTHR10426:SF88">
    <property type="entry name" value="ADIPOCYTE PLASMA MEMBRANE-ASSOCIATED PROTEIN HEMOMUCIN-RELATED"/>
    <property type="match status" value="1"/>
</dbReference>
<evidence type="ECO:0000256" key="2">
    <source>
        <dbReference type="ARBA" id="ARBA00022553"/>
    </source>
</evidence>
<dbReference type="OrthoDB" id="5307922at2759"/>